<dbReference type="Pfam" id="PF00005">
    <property type="entry name" value="ABC_tran"/>
    <property type="match status" value="2"/>
</dbReference>
<proteinExistence type="inferred from homology"/>
<evidence type="ECO:0000256" key="5">
    <source>
        <dbReference type="ARBA" id="ARBA00022741"/>
    </source>
</evidence>
<dbReference type="InterPro" id="IPR017871">
    <property type="entry name" value="ABC_transporter-like_CS"/>
</dbReference>
<dbReference type="RefSeq" id="WP_207141986.1">
    <property type="nucleotide sequence ID" value="NZ_JAEKJZ010000003.1"/>
</dbReference>
<dbReference type="PANTHER" id="PTHR43297">
    <property type="entry name" value="OLIGOPEPTIDE TRANSPORT ATP-BINDING PROTEIN APPD"/>
    <property type="match status" value="1"/>
</dbReference>
<feature type="domain" description="ABC transporter" evidence="8">
    <location>
        <begin position="282"/>
        <end position="525"/>
    </location>
</feature>
<dbReference type="GO" id="GO:0055085">
    <property type="term" value="P:transmembrane transport"/>
    <property type="evidence" value="ECO:0007669"/>
    <property type="project" value="UniProtKB-ARBA"/>
</dbReference>
<evidence type="ECO:0000256" key="7">
    <source>
        <dbReference type="ARBA" id="ARBA00023136"/>
    </source>
</evidence>
<dbReference type="PANTHER" id="PTHR43297:SF2">
    <property type="entry name" value="DIPEPTIDE TRANSPORT ATP-BINDING PROTEIN DPPD"/>
    <property type="match status" value="1"/>
</dbReference>
<comment type="subcellular location">
    <subcellularLocation>
        <location evidence="1">Cell inner membrane</location>
        <topology evidence="1">Peripheral membrane protein</topology>
    </subcellularLocation>
</comment>
<dbReference type="InterPro" id="IPR013563">
    <property type="entry name" value="Oligopep_ABC_C"/>
</dbReference>
<dbReference type="FunFam" id="3.40.50.300:FF:000016">
    <property type="entry name" value="Oligopeptide ABC transporter ATP-binding component"/>
    <property type="match status" value="2"/>
</dbReference>
<evidence type="ECO:0000256" key="6">
    <source>
        <dbReference type="ARBA" id="ARBA00022840"/>
    </source>
</evidence>
<comment type="similarity">
    <text evidence="2">Belongs to the ABC transporter superfamily.</text>
</comment>
<evidence type="ECO:0000256" key="1">
    <source>
        <dbReference type="ARBA" id="ARBA00004417"/>
    </source>
</evidence>
<dbReference type="InterPro" id="IPR003593">
    <property type="entry name" value="AAA+_ATPase"/>
</dbReference>
<keyword evidence="4" id="KW-1003">Cell membrane</keyword>
<dbReference type="CDD" id="cd03257">
    <property type="entry name" value="ABC_NikE_OppD_transporters"/>
    <property type="match status" value="2"/>
</dbReference>
<dbReference type="Proteomes" id="UP000664096">
    <property type="component" value="Unassembled WGS sequence"/>
</dbReference>
<dbReference type="NCBIfam" id="NF007739">
    <property type="entry name" value="PRK10419.1"/>
    <property type="match status" value="2"/>
</dbReference>
<dbReference type="AlphaFoldDB" id="A0A939EI49"/>
<dbReference type="SMART" id="SM00382">
    <property type="entry name" value="AAA"/>
    <property type="match status" value="2"/>
</dbReference>
<feature type="domain" description="ABC transporter" evidence="8">
    <location>
        <begin position="6"/>
        <end position="256"/>
    </location>
</feature>
<dbReference type="Gene3D" id="3.40.50.300">
    <property type="entry name" value="P-loop containing nucleotide triphosphate hydrolases"/>
    <property type="match status" value="2"/>
</dbReference>
<dbReference type="InterPro" id="IPR003439">
    <property type="entry name" value="ABC_transporter-like_ATP-bd"/>
</dbReference>
<evidence type="ECO:0000256" key="3">
    <source>
        <dbReference type="ARBA" id="ARBA00022448"/>
    </source>
</evidence>
<keyword evidence="5" id="KW-0547">Nucleotide-binding</keyword>
<gene>
    <name evidence="9" type="ORF">JF539_17540</name>
</gene>
<keyword evidence="3" id="KW-0813">Transport</keyword>
<dbReference type="GO" id="GO:0016887">
    <property type="term" value="F:ATP hydrolysis activity"/>
    <property type="evidence" value="ECO:0007669"/>
    <property type="project" value="InterPro"/>
</dbReference>
<comment type="caution">
    <text evidence="9">The sequence shown here is derived from an EMBL/GenBank/DDBJ whole genome shotgun (WGS) entry which is preliminary data.</text>
</comment>
<dbReference type="InterPro" id="IPR050388">
    <property type="entry name" value="ABC_Ni/Peptide_Import"/>
</dbReference>
<sequence length="564" mass="61829">MSSPILTVDNLTIGFGRSAEQAPAVRNLSYYLNANETLAIVGESGSGKSVSSMALLGLLPQGTSRILNGTAMFDGRDLLHLGEEDQRTIRGKRISMIFQEPMTSLNPVLTIGRQMTEVVQAHDPGAANVEKLAVTMLDRVRLPDPSGMMKRYPHQLSGGQRQRVMIAMALINRPEILIADEPTTALDVTVQAQILELMRELKDQFGTSMLLITHDMGVVAETADRVIVMKQGERVEEGTVTGLFENPTHSYTRKLLAAVPKIGTSDVPPKADATAGSRAPVVEAKDLNKTFRSKGHDVHALNEVSFSIPPGETLALVGESGSGKSTAARAILRLMEVDSGEILMDGQDIRQFGTQLLRKSRKQMQMIFQDPYGALDPRMRVDRLVAEPMRIHNIASGRELQDRTEALFRQVGLTADQMRRYPHEFSGGQRQRLCIARALGVEPKLIVADEPTSALDVSIQAQVIELMLDLQQRLGLSYLFISHDLAVVEQMSHSIAVMLHGRIVEVGPRDAVLKTPAHAYTRELLNAIPIPDPQRTRGKLTVTDRSAFSKGPLLPVSEFHLAAS</sequence>
<accession>A0A939EI49</accession>
<protein>
    <submittedName>
        <fullName evidence="9">ABC transporter ATP-binding protein</fullName>
    </submittedName>
</protein>
<keyword evidence="7" id="KW-0472">Membrane</keyword>
<dbReference type="PROSITE" id="PS50893">
    <property type="entry name" value="ABC_TRANSPORTER_2"/>
    <property type="match status" value="2"/>
</dbReference>
<dbReference type="Pfam" id="PF08352">
    <property type="entry name" value="oligo_HPY"/>
    <property type="match status" value="2"/>
</dbReference>
<dbReference type="InterPro" id="IPR027417">
    <property type="entry name" value="P-loop_NTPase"/>
</dbReference>
<evidence type="ECO:0000256" key="4">
    <source>
        <dbReference type="ARBA" id="ARBA00022475"/>
    </source>
</evidence>
<keyword evidence="6 9" id="KW-0067">ATP-binding</keyword>
<dbReference type="GO" id="GO:0015833">
    <property type="term" value="P:peptide transport"/>
    <property type="evidence" value="ECO:0007669"/>
    <property type="project" value="InterPro"/>
</dbReference>
<reference evidence="9" key="1">
    <citation type="submission" date="2020-12" db="EMBL/GenBank/DDBJ databases">
        <title>Oil enriched cultivation method for isolating marine PHA-producing bacteria.</title>
        <authorList>
            <person name="Zheng W."/>
            <person name="Yu S."/>
            <person name="Huang Y."/>
        </authorList>
    </citation>
    <scope>NUCLEOTIDE SEQUENCE</scope>
    <source>
        <strain evidence="9">SY-2-12</strain>
    </source>
</reference>
<dbReference type="PROSITE" id="PS00211">
    <property type="entry name" value="ABC_TRANSPORTER_1"/>
    <property type="match status" value="2"/>
</dbReference>
<organism evidence="9 10">
    <name type="scientific">Roseibium aggregatum</name>
    <dbReference type="NCBI Taxonomy" id="187304"/>
    <lineage>
        <taxon>Bacteria</taxon>
        <taxon>Pseudomonadati</taxon>
        <taxon>Pseudomonadota</taxon>
        <taxon>Alphaproteobacteria</taxon>
        <taxon>Hyphomicrobiales</taxon>
        <taxon>Stappiaceae</taxon>
        <taxon>Roseibium</taxon>
    </lineage>
</organism>
<name>A0A939EI49_9HYPH</name>
<evidence type="ECO:0000256" key="2">
    <source>
        <dbReference type="ARBA" id="ARBA00005417"/>
    </source>
</evidence>
<evidence type="ECO:0000313" key="9">
    <source>
        <dbReference type="EMBL" id="MBN9672160.1"/>
    </source>
</evidence>
<dbReference type="GO" id="GO:0005524">
    <property type="term" value="F:ATP binding"/>
    <property type="evidence" value="ECO:0007669"/>
    <property type="project" value="UniProtKB-KW"/>
</dbReference>
<evidence type="ECO:0000259" key="8">
    <source>
        <dbReference type="PROSITE" id="PS50893"/>
    </source>
</evidence>
<evidence type="ECO:0000313" key="10">
    <source>
        <dbReference type="Proteomes" id="UP000664096"/>
    </source>
</evidence>
<dbReference type="SUPFAM" id="SSF52540">
    <property type="entry name" value="P-loop containing nucleoside triphosphate hydrolases"/>
    <property type="match status" value="2"/>
</dbReference>
<dbReference type="GO" id="GO:0005886">
    <property type="term" value="C:plasma membrane"/>
    <property type="evidence" value="ECO:0007669"/>
    <property type="project" value="UniProtKB-SubCell"/>
</dbReference>
<dbReference type="EMBL" id="JAEKJZ010000003">
    <property type="protein sequence ID" value="MBN9672160.1"/>
    <property type="molecule type" value="Genomic_DNA"/>
</dbReference>
<dbReference type="NCBIfam" id="NF008453">
    <property type="entry name" value="PRK11308.1"/>
    <property type="match status" value="2"/>
</dbReference>